<comment type="caution">
    <text evidence="1">The sequence shown here is derived from an EMBL/GenBank/DDBJ whole genome shotgun (WGS) entry which is preliminary data.</text>
</comment>
<dbReference type="Gene3D" id="2.30.260.10">
    <property type="entry name" value="putative xylanase like domain"/>
    <property type="match status" value="1"/>
</dbReference>
<dbReference type="Proteomes" id="UP000560470">
    <property type="component" value="Unassembled WGS sequence"/>
</dbReference>
<dbReference type="AlphaFoldDB" id="A0A7Y7RSZ1"/>
<accession>A0A7Y7RSZ1</accession>
<organism evidence="1 2">
    <name type="scientific">Pseudomonas edaphica</name>
    <dbReference type="NCBI Taxonomy" id="2006980"/>
    <lineage>
        <taxon>Bacteria</taxon>
        <taxon>Pseudomonadati</taxon>
        <taxon>Pseudomonadota</taxon>
        <taxon>Gammaproteobacteria</taxon>
        <taxon>Pseudomonadales</taxon>
        <taxon>Pseudomonadaceae</taxon>
        <taxon>Pseudomonas</taxon>
    </lineage>
</organism>
<evidence type="ECO:0000313" key="1">
    <source>
        <dbReference type="EMBL" id="NVZ56855.1"/>
    </source>
</evidence>
<protein>
    <submittedName>
        <fullName evidence="1">DUF1460 domain-containing protein</fullName>
    </submittedName>
</protein>
<dbReference type="EMBL" id="JACAOZ010000010">
    <property type="protein sequence ID" value="NVZ56855.1"/>
    <property type="molecule type" value="Genomic_DNA"/>
</dbReference>
<dbReference type="InterPro" id="IPR038765">
    <property type="entry name" value="Papain-like_cys_pep_sf"/>
</dbReference>
<dbReference type="RefSeq" id="WP_177033592.1">
    <property type="nucleotide sequence ID" value="NZ_JACAOZ010000010.1"/>
</dbReference>
<reference evidence="1 2" key="1">
    <citation type="submission" date="2020-04" db="EMBL/GenBank/DDBJ databases">
        <title>Molecular characterization of pseudomonads from Agaricus bisporus reveal novel blotch 2 pathogens in Western Europe.</title>
        <authorList>
            <person name="Taparia T."/>
            <person name="Krijger M."/>
            <person name="Haynes E."/>
            <person name="Elpinstone J.G."/>
            <person name="Noble R."/>
            <person name="Van Der Wolf J."/>
        </authorList>
    </citation>
    <scope>NUCLEOTIDE SEQUENCE [LARGE SCALE GENOMIC DNA]</scope>
    <source>
        <strain evidence="1 2">B7002</strain>
    </source>
</reference>
<dbReference type="SUPFAM" id="SSF54001">
    <property type="entry name" value="Cysteine proteinases"/>
    <property type="match status" value="1"/>
</dbReference>
<dbReference type="PROSITE" id="PS51257">
    <property type="entry name" value="PROKAR_LIPOPROTEIN"/>
    <property type="match status" value="1"/>
</dbReference>
<dbReference type="Gene3D" id="1.10.3670.10">
    <property type="entry name" value="Putative xylanase like domain"/>
    <property type="match status" value="1"/>
</dbReference>
<gene>
    <name evidence="1" type="ORF">HX797_11320</name>
</gene>
<name>A0A7Y7RSZ1_9PSED</name>
<sequence>MNINKWMFLLAFFWLSACAETDKERCKKIIDEITAKKVDRIIRSELISLSGEKHGELISRISFSFLGTPYQENTLIGDSDTTEALVANFNNVDCFTFIDYVEALARSHDQKSFIHSLARVRYIGGTVDYLSRRHFFSDWFASAPYNGRDVTPFISPDYKVADKQLNEKPGGGEYINGLGIHHRKINYIPGSSINQKILDGLKTGDYVGVYSALEGLDVSHVGIVIRHDGQVWFRNASSLAMNRKVVDVPFLEYMRPKPGIIVIRSELPDYSAFVR</sequence>
<dbReference type="Pfam" id="PF07313">
    <property type="entry name" value="AmiA-like"/>
    <property type="match status" value="1"/>
</dbReference>
<proteinExistence type="predicted"/>
<evidence type="ECO:0000313" key="2">
    <source>
        <dbReference type="Proteomes" id="UP000560470"/>
    </source>
</evidence>
<dbReference type="InterPro" id="IPR010846">
    <property type="entry name" value="AmiA-like"/>
</dbReference>